<protein>
    <submittedName>
        <fullName evidence="2">Uncharacterized protein</fullName>
    </submittedName>
</protein>
<accession>A0ABY6KGD6</accession>
<name>A0ABY6KGD6_9ARAC</name>
<feature type="region of interest" description="Disordered" evidence="1">
    <location>
        <begin position="30"/>
        <end position="55"/>
    </location>
</feature>
<evidence type="ECO:0000256" key="1">
    <source>
        <dbReference type="SAM" id="MobiDB-lite"/>
    </source>
</evidence>
<keyword evidence="3" id="KW-1185">Reference proteome</keyword>
<proteinExistence type="predicted"/>
<dbReference type="EMBL" id="CP092867">
    <property type="protein sequence ID" value="UYV67893.1"/>
    <property type="molecule type" value="Genomic_DNA"/>
</dbReference>
<evidence type="ECO:0000313" key="2">
    <source>
        <dbReference type="EMBL" id="UYV67893.1"/>
    </source>
</evidence>
<organism evidence="2 3">
    <name type="scientific">Cordylochernes scorpioides</name>
    <dbReference type="NCBI Taxonomy" id="51811"/>
    <lineage>
        <taxon>Eukaryota</taxon>
        <taxon>Metazoa</taxon>
        <taxon>Ecdysozoa</taxon>
        <taxon>Arthropoda</taxon>
        <taxon>Chelicerata</taxon>
        <taxon>Arachnida</taxon>
        <taxon>Pseudoscorpiones</taxon>
        <taxon>Cheliferoidea</taxon>
        <taxon>Chernetidae</taxon>
        <taxon>Cordylochernes</taxon>
    </lineage>
</organism>
<dbReference type="Proteomes" id="UP001235939">
    <property type="component" value="Chromosome 05"/>
</dbReference>
<gene>
    <name evidence="2" type="ORF">LAZ67_5002427</name>
</gene>
<reference evidence="2 3" key="1">
    <citation type="submission" date="2022-01" db="EMBL/GenBank/DDBJ databases">
        <title>A chromosomal length assembly of Cordylochernes scorpioides.</title>
        <authorList>
            <person name="Zeh D."/>
            <person name="Zeh J."/>
        </authorList>
    </citation>
    <scope>NUCLEOTIDE SEQUENCE [LARGE SCALE GENOMIC DNA]</scope>
    <source>
        <strain evidence="2">IN4F17</strain>
        <tissue evidence="2">Whole Body</tissue>
    </source>
</reference>
<sequence>MGQSFTTQTDNSVAASLRLGNRDLEEHLTTHARANKDITLPPSSKRPRGKIPQTAEKFPPLSRLHELVLETFPAALRDSPYLFQEHFSRTPLCKLAYRTVAGGIQARHGISETYTKQATWEPPRAPLHKEVLIDRFLRRRRQRDRIMMADSGQRTMDEDGEHYVDASEVPATFIRPSLDNLVNRLTEAL</sequence>
<evidence type="ECO:0000313" key="3">
    <source>
        <dbReference type="Proteomes" id="UP001235939"/>
    </source>
</evidence>